<accession>A0AAR2IGJ1</accession>
<reference evidence="4 5" key="1">
    <citation type="submission" date="2020-10" db="EMBL/GenBank/DDBJ databases">
        <title>Pygocentrus nattereri (red-bellied piranha) genome, fPygNat1, primary haplotype.</title>
        <authorList>
            <person name="Myers G."/>
            <person name="Meyer A."/>
            <person name="Karagic N."/>
            <person name="Pippel M."/>
            <person name="Winkler S."/>
            <person name="Tracey A."/>
            <person name="Wood J."/>
            <person name="Formenti G."/>
            <person name="Howe K."/>
            <person name="Fedrigo O."/>
            <person name="Jarvis E.D."/>
        </authorList>
    </citation>
    <scope>NUCLEOTIDE SEQUENCE [LARGE SCALE GENOMIC DNA]</scope>
</reference>
<evidence type="ECO:0000256" key="1">
    <source>
        <dbReference type="ARBA" id="ARBA00022729"/>
    </source>
</evidence>
<dbReference type="InterPro" id="IPR013783">
    <property type="entry name" value="Ig-like_fold"/>
</dbReference>
<feature type="domain" description="Ig-like" evidence="3">
    <location>
        <begin position="86"/>
        <end position="165"/>
    </location>
</feature>
<keyword evidence="1" id="KW-0732">Signal</keyword>
<feature type="domain" description="Ig-like" evidence="3">
    <location>
        <begin position="171"/>
        <end position="253"/>
    </location>
</feature>
<dbReference type="SUPFAM" id="SSF48726">
    <property type="entry name" value="Immunoglobulin"/>
    <property type="match status" value="5"/>
</dbReference>
<keyword evidence="5" id="KW-1185">Reference proteome</keyword>
<feature type="domain" description="Ig-like" evidence="3">
    <location>
        <begin position="258"/>
        <end position="344"/>
    </location>
</feature>
<dbReference type="SMART" id="SM00409">
    <property type="entry name" value="IG"/>
    <property type="match status" value="5"/>
</dbReference>
<dbReference type="InterPro" id="IPR007110">
    <property type="entry name" value="Ig-like_dom"/>
</dbReference>
<dbReference type="GO" id="GO:0004888">
    <property type="term" value="F:transmembrane signaling receptor activity"/>
    <property type="evidence" value="ECO:0007669"/>
    <property type="project" value="TreeGrafter"/>
</dbReference>
<feature type="domain" description="Ig-like" evidence="3">
    <location>
        <begin position="1"/>
        <end position="83"/>
    </location>
</feature>
<dbReference type="InterPro" id="IPR003598">
    <property type="entry name" value="Ig_sub2"/>
</dbReference>
<dbReference type="SMART" id="SM00408">
    <property type="entry name" value="IGc2"/>
    <property type="match status" value="4"/>
</dbReference>
<evidence type="ECO:0000259" key="3">
    <source>
        <dbReference type="PROSITE" id="PS50835"/>
    </source>
</evidence>
<dbReference type="Gene3D" id="2.60.40.10">
    <property type="entry name" value="Immunoglobulins"/>
    <property type="match status" value="5"/>
</dbReference>
<reference evidence="4" key="2">
    <citation type="submission" date="2025-08" db="UniProtKB">
        <authorList>
            <consortium name="Ensembl"/>
        </authorList>
    </citation>
    <scope>IDENTIFICATION</scope>
</reference>
<proteinExistence type="predicted"/>
<dbReference type="Pfam" id="PF13895">
    <property type="entry name" value="Ig_2"/>
    <property type="match status" value="3"/>
</dbReference>
<dbReference type="InterPro" id="IPR003599">
    <property type="entry name" value="Ig_sub"/>
</dbReference>
<name>A0AAR2IGJ1_PYGNA</name>
<dbReference type="InterPro" id="IPR050488">
    <property type="entry name" value="Ig_Fc_receptor"/>
</dbReference>
<dbReference type="PROSITE" id="PS50835">
    <property type="entry name" value="IG_LIKE"/>
    <property type="match status" value="5"/>
</dbReference>
<dbReference type="PANTHER" id="PTHR11481">
    <property type="entry name" value="IMMUNOGLOBULIN FC RECEPTOR"/>
    <property type="match status" value="1"/>
</dbReference>
<evidence type="ECO:0000313" key="4">
    <source>
        <dbReference type="Ensembl" id="ENSPNAP00000038068.1"/>
    </source>
</evidence>
<reference evidence="4" key="3">
    <citation type="submission" date="2025-09" db="UniProtKB">
        <authorList>
            <consortium name="Ensembl"/>
        </authorList>
    </citation>
    <scope>IDENTIFICATION</scope>
</reference>
<dbReference type="GO" id="GO:0006955">
    <property type="term" value="P:immune response"/>
    <property type="evidence" value="ECO:0007669"/>
    <property type="project" value="TreeGrafter"/>
</dbReference>
<keyword evidence="2" id="KW-1015">Disulfide bond</keyword>
<dbReference type="GO" id="GO:0009897">
    <property type="term" value="C:external side of plasma membrane"/>
    <property type="evidence" value="ECO:0007669"/>
    <property type="project" value="TreeGrafter"/>
</dbReference>
<dbReference type="Ensembl" id="ENSPNAT00000083243.1">
    <property type="protein sequence ID" value="ENSPNAP00000038068.1"/>
    <property type="gene ID" value="ENSPNAG00000036314.1"/>
</dbReference>
<feature type="domain" description="Ig-like" evidence="3">
    <location>
        <begin position="350"/>
        <end position="415"/>
    </location>
</feature>
<dbReference type="GeneTree" id="ENSGT00940000162700"/>
<dbReference type="Pfam" id="PF13927">
    <property type="entry name" value="Ig_3"/>
    <property type="match status" value="1"/>
</dbReference>
<dbReference type="InterPro" id="IPR036179">
    <property type="entry name" value="Ig-like_dom_sf"/>
</dbReference>
<dbReference type="GO" id="GO:0007166">
    <property type="term" value="P:cell surface receptor signaling pathway"/>
    <property type="evidence" value="ECO:0007669"/>
    <property type="project" value="TreeGrafter"/>
</dbReference>
<sequence length="483" mass="54277">VNVQPAGHVFIRERVTLTCGIESGDDWNYEWYKNNNLLRDAQRKKYEISNVDQTHAGDYTCKGTQSTGRIYTHTSAAVTLTVSGKPRLRVDPQSSVYTGDTVTLSCEPQYQSTDWIFYWKKDSQYINNHQSTFSITESHPGEAEFSCIALRGGYQTEDSDPVRITVRAGKPRLRVDPQSSVYTGDTVTLSCETPYPSTDWIFFWKKDSQYIDHHHHHQSTFSITESHPGEAEFSCIGQRLNEQSEESDPVRITVRERPKATVNVQPAGHVFIRERVTLTCGIESGDDWNYEWYKNNNLLRDAQRKKYEISNVDQTHAGDYTCKGTQSTGRIYTHTSAAVTLTVSAVKVKPTITSNPEGAALTGNTVTLYCKLHQSAGWTFYWSKHTQSSENETITNVYTISSVSLSDGGQYWCRAGRGNPVYYTHYSDALWVNVTGVSSLGAPVSALSLLSRLMAVSPYLLVSIVLGVKCYRARAKPDEQSRT</sequence>
<protein>
    <recommendedName>
        <fullName evidence="3">Ig-like domain-containing protein</fullName>
    </recommendedName>
</protein>
<evidence type="ECO:0000313" key="5">
    <source>
        <dbReference type="Proteomes" id="UP001501920"/>
    </source>
</evidence>
<dbReference type="AlphaFoldDB" id="A0AAR2IGJ1"/>
<dbReference type="Proteomes" id="UP001501920">
    <property type="component" value="Chromosome 29"/>
</dbReference>
<organism evidence="4 5">
    <name type="scientific">Pygocentrus nattereri</name>
    <name type="common">Red-bellied piranha</name>
    <dbReference type="NCBI Taxonomy" id="42514"/>
    <lineage>
        <taxon>Eukaryota</taxon>
        <taxon>Metazoa</taxon>
        <taxon>Chordata</taxon>
        <taxon>Craniata</taxon>
        <taxon>Vertebrata</taxon>
        <taxon>Euteleostomi</taxon>
        <taxon>Actinopterygii</taxon>
        <taxon>Neopterygii</taxon>
        <taxon>Teleostei</taxon>
        <taxon>Ostariophysi</taxon>
        <taxon>Characiformes</taxon>
        <taxon>Characoidei</taxon>
        <taxon>Pygocentrus</taxon>
    </lineage>
</organism>
<evidence type="ECO:0000256" key="2">
    <source>
        <dbReference type="ARBA" id="ARBA00023157"/>
    </source>
</evidence>
<dbReference type="PANTHER" id="PTHR11481:SF64">
    <property type="entry name" value="FC RECEPTOR-LIKE PROTEIN 4"/>
    <property type="match status" value="1"/>
</dbReference>